<dbReference type="GO" id="GO:0004553">
    <property type="term" value="F:hydrolase activity, hydrolyzing O-glycosyl compounds"/>
    <property type="evidence" value="ECO:0007669"/>
    <property type="project" value="UniProtKB-ARBA"/>
</dbReference>
<dbReference type="AlphaFoldDB" id="A0A316EBX1"/>
<dbReference type="EMBL" id="QGGO01000008">
    <property type="protein sequence ID" value="PWK27078.1"/>
    <property type="molecule type" value="Genomic_DNA"/>
</dbReference>
<accession>A0A316EBX1</accession>
<comment type="caution">
    <text evidence="4">The sequence shown here is derived from an EMBL/GenBank/DDBJ whole genome shotgun (WGS) entry which is preliminary data.</text>
</comment>
<reference evidence="4 5" key="1">
    <citation type="submission" date="2018-05" db="EMBL/GenBank/DDBJ databases">
        <title>Genomic Encyclopedia of Archaeal and Bacterial Type Strains, Phase II (KMG-II): from individual species to whole genera.</title>
        <authorList>
            <person name="Goeker M."/>
        </authorList>
    </citation>
    <scope>NUCLEOTIDE SEQUENCE [LARGE SCALE GENOMIC DNA]</scope>
    <source>
        <strain evidence="4 5">DSM 22214</strain>
    </source>
</reference>
<dbReference type="SUPFAM" id="SSF49899">
    <property type="entry name" value="Concanavalin A-like lectins/glucanases"/>
    <property type="match status" value="1"/>
</dbReference>
<evidence type="ECO:0000256" key="1">
    <source>
        <dbReference type="ARBA" id="ARBA00022729"/>
    </source>
</evidence>
<name>A0A316EBX1_9BACT</name>
<feature type="domain" description="LamG-like jellyroll fold" evidence="3">
    <location>
        <begin position="104"/>
        <end position="273"/>
    </location>
</feature>
<evidence type="ECO:0000313" key="4">
    <source>
        <dbReference type="EMBL" id="PWK27078.1"/>
    </source>
</evidence>
<evidence type="ECO:0000256" key="2">
    <source>
        <dbReference type="ARBA" id="ARBA00023157"/>
    </source>
</evidence>
<dbReference type="InterPro" id="IPR006558">
    <property type="entry name" value="LamG-like"/>
</dbReference>
<keyword evidence="1" id="KW-0732">Signal</keyword>
<dbReference type="SMART" id="SM00560">
    <property type="entry name" value="LamGL"/>
    <property type="match status" value="1"/>
</dbReference>
<evidence type="ECO:0000259" key="3">
    <source>
        <dbReference type="SMART" id="SM00560"/>
    </source>
</evidence>
<keyword evidence="2" id="KW-1015">Disulfide bond</keyword>
<dbReference type="InterPro" id="IPR013320">
    <property type="entry name" value="ConA-like_dom_sf"/>
</dbReference>
<dbReference type="PROSITE" id="PS51257">
    <property type="entry name" value="PROKAR_LIPOPROTEIN"/>
    <property type="match status" value="1"/>
</dbReference>
<protein>
    <submittedName>
        <fullName evidence="4">Concanavalin A-like lectin/glucanase superfamily protein</fullName>
    </submittedName>
</protein>
<sequence length="286" mass="30558">MKIQKIKIYFVATVLLGATVFTSCKKDEVVSLPPIGGYNSAEEVGASNLLAHWGFEGTDKETKTGAAAATSKNATFTSGKKGQAVSFAAGFLQYNEIAALNTLKSFTVSAWVNVKNNGSNPSSFFTLTRPNEWAGSINLMAETGWFKADKDTMLVKGLFVSKLPTGDSWQDSRNEPSKGGDLAFKGAGKWSHVVITYDGASSIFQVYANGKKISNPEWEQRGTTGNLIAATPSKVVLGAWGTNLPGATADSWQVPMTGLMDEVRVYSKALSAGDINSLYQLEDAGR</sequence>
<dbReference type="Proteomes" id="UP000245489">
    <property type="component" value="Unassembled WGS sequence"/>
</dbReference>
<keyword evidence="4" id="KW-0430">Lectin</keyword>
<dbReference type="Gene3D" id="2.60.120.200">
    <property type="match status" value="1"/>
</dbReference>
<dbReference type="OrthoDB" id="9814380at2"/>
<evidence type="ECO:0000313" key="5">
    <source>
        <dbReference type="Proteomes" id="UP000245489"/>
    </source>
</evidence>
<proteinExistence type="predicted"/>
<gene>
    <name evidence="4" type="ORF">LV89_01892</name>
</gene>
<dbReference type="Pfam" id="PF13385">
    <property type="entry name" value="Laminin_G_3"/>
    <property type="match status" value="1"/>
</dbReference>
<dbReference type="GO" id="GO:0005975">
    <property type="term" value="P:carbohydrate metabolic process"/>
    <property type="evidence" value="ECO:0007669"/>
    <property type="project" value="UniProtKB-ARBA"/>
</dbReference>
<keyword evidence="5" id="KW-1185">Reference proteome</keyword>
<organism evidence="4 5">
    <name type="scientific">Arcicella aurantiaca</name>
    <dbReference type="NCBI Taxonomy" id="591202"/>
    <lineage>
        <taxon>Bacteria</taxon>
        <taxon>Pseudomonadati</taxon>
        <taxon>Bacteroidota</taxon>
        <taxon>Cytophagia</taxon>
        <taxon>Cytophagales</taxon>
        <taxon>Flectobacillaceae</taxon>
        <taxon>Arcicella</taxon>
    </lineage>
</organism>
<dbReference type="RefSeq" id="WP_109742647.1">
    <property type="nucleotide sequence ID" value="NZ_QGGO01000008.1"/>
</dbReference>
<dbReference type="GO" id="GO:0030246">
    <property type="term" value="F:carbohydrate binding"/>
    <property type="evidence" value="ECO:0007669"/>
    <property type="project" value="UniProtKB-KW"/>
</dbReference>